<sequence>MRAAKAVSAAGQARAYEAYCRPEVALQDIAKDLGVCIRTFANLRRRWGWPRRADAVRERDAEDARRREARLAFENGLHAAANALVATTCARIQALSQAGEGSSTDHDRTARMLASYARTLAAARLLLQQGKTSDAGHQFTRTGAPGDGPVDEGQDAPREEPGRSLHELRDELARHLERIVAEEEARGSDGLLL</sequence>
<proteinExistence type="predicted"/>
<keyword evidence="3" id="KW-1185">Reference proteome</keyword>
<dbReference type="Proteomes" id="UP000436483">
    <property type="component" value="Unassembled WGS sequence"/>
</dbReference>
<dbReference type="RefSeq" id="WP_160887191.1">
    <property type="nucleotide sequence ID" value="NZ_WURB01000022.1"/>
</dbReference>
<feature type="region of interest" description="Disordered" evidence="1">
    <location>
        <begin position="131"/>
        <end position="164"/>
    </location>
</feature>
<dbReference type="EMBL" id="WURB01000022">
    <property type="protein sequence ID" value="MXQ13826.1"/>
    <property type="molecule type" value="Genomic_DNA"/>
</dbReference>
<evidence type="ECO:0000313" key="3">
    <source>
        <dbReference type="Proteomes" id="UP000436483"/>
    </source>
</evidence>
<dbReference type="OrthoDB" id="8020051at2"/>
<evidence type="ECO:0000313" key="2">
    <source>
        <dbReference type="EMBL" id="MXQ13826.1"/>
    </source>
</evidence>
<dbReference type="AlphaFoldDB" id="A0A7X3MV55"/>
<feature type="compositionally biased region" description="Basic and acidic residues" evidence="1">
    <location>
        <begin position="155"/>
        <end position="164"/>
    </location>
</feature>
<reference evidence="2 3" key="1">
    <citation type="submission" date="2019-12" db="EMBL/GenBank/DDBJ databases">
        <authorList>
            <person name="Yuan C.-G."/>
        </authorList>
    </citation>
    <scope>NUCLEOTIDE SEQUENCE [LARGE SCALE GENOMIC DNA]</scope>
    <source>
        <strain evidence="2 3">KCTC 23863</strain>
    </source>
</reference>
<organism evidence="2 3">
    <name type="scientific">Microvirga makkahensis</name>
    <dbReference type="NCBI Taxonomy" id="1128670"/>
    <lineage>
        <taxon>Bacteria</taxon>
        <taxon>Pseudomonadati</taxon>
        <taxon>Pseudomonadota</taxon>
        <taxon>Alphaproteobacteria</taxon>
        <taxon>Hyphomicrobiales</taxon>
        <taxon>Methylobacteriaceae</taxon>
        <taxon>Microvirga</taxon>
    </lineage>
</organism>
<evidence type="ECO:0000256" key="1">
    <source>
        <dbReference type="SAM" id="MobiDB-lite"/>
    </source>
</evidence>
<name>A0A7X3MV55_9HYPH</name>
<gene>
    <name evidence="2" type="ORF">GR328_20665</name>
</gene>
<comment type="caution">
    <text evidence="2">The sequence shown here is derived from an EMBL/GenBank/DDBJ whole genome shotgun (WGS) entry which is preliminary data.</text>
</comment>
<accession>A0A7X3MV55</accession>
<protein>
    <submittedName>
        <fullName evidence="2">Uncharacterized protein</fullName>
    </submittedName>
</protein>
<reference evidence="2 3" key="2">
    <citation type="submission" date="2020-01" db="EMBL/GenBank/DDBJ databases">
        <title>Microvirga sp. nov., an arsenate reduction bacterium isolated from Tibet hotspring sediments.</title>
        <authorList>
            <person name="Xian W.-D."/>
            <person name="Li W.-J."/>
        </authorList>
    </citation>
    <scope>NUCLEOTIDE SEQUENCE [LARGE SCALE GENOMIC DNA]</scope>
    <source>
        <strain evidence="2 3">KCTC 23863</strain>
    </source>
</reference>